<dbReference type="Gene3D" id="2.130.10.10">
    <property type="entry name" value="YVTN repeat-like/Quinoprotein amine dehydrogenase"/>
    <property type="match status" value="1"/>
</dbReference>
<dbReference type="SUPFAM" id="SSF69304">
    <property type="entry name" value="Tricorn protease N-terminal domain"/>
    <property type="match status" value="1"/>
</dbReference>
<dbReference type="STRING" id="203119.Cthe_0005"/>
<evidence type="ECO:0000313" key="1">
    <source>
        <dbReference type="EMBL" id="ABN51247.1"/>
    </source>
</evidence>
<keyword evidence="2" id="KW-1185">Reference proteome</keyword>
<dbReference type="InterPro" id="IPR015943">
    <property type="entry name" value="WD40/YVTN_repeat-like_dom_sf"/>
</dbReference>
<organism evidence="1 2">
    <name type="scientific">Acetivibrio thermocellus (strain ATCC 27405 / DSM 1237 / JCM 9322 / NBRC 103400 / NCIMB 10682 / NRRL B-4536 / VPI 7372)</name>
    <name type="common">Clostridium thermocellum</name>
    <dbReference type="NCBI Taxonomy" id="203119"/>
    <lineage>
        <taxon>Bacteria</taxon>
        <taxon>Bacillati</taxon>
        <taxon>Bacillota</taxon>
        <taxon>Clostridia</taxon>
        <taxon>Eubacteriales</taxon>
        <taxon>Oscillospiraceae</taxon>
        <taxon>Acetivibrio</taxon>
    </lineage>
</organism>
<dbReference type="OrthoDB" id="108903at2"/>
<evidence type="ECO:0000313" key="2">
    <source>
        <dbReference type="Proteomes" id="UP000002145"/>
    </source>
</evidence>
<dbReference type="PROSITE" id="PS51257">
    <property type="entry name" value="PROKAR_LIPOPROTEIN"/>
    <property type="match status" value="1"/>
</dbReference>
<dbReference type="HOGENOM" id="CLU_084706_0_0_9"/>
<sequence length="285" mass="32886">MSKKLVLLIISILCFTALTGCWIVRSDLSGDIIIGDGHGGTSHSIIKYNPATNKFESVEPGLYYEVEYNDDKSKILCYRFLENSEVRRFEICEYDIKSKKFGEPIFIPGDSQKFKGSVKYVPNSDRISFVLDYELHIYDRSSGTLTKLFEVAFNSYSWDNTGKKLLYGDYDENIYIYDMESNEKRKILTGICPVYSNSNEYIAYIGIDQRLTVYNVNTGKKWRTVPVDDSARYIFSPDDKYILLGTEYADLMSFPHYTLYILDYKTGKKKRLFGGEGNVPSLDWK</sequence>
<evidence type="ECO:0008006" key="3">
    <source>
        <dbReference type="Google" id="ProtNLM"/>
    </source>
</evidence>
<dbReference type="RefSeq" id="WP_003511893.1">
    <property type="nucleotide sequence ID" value="NC_009012.1"/>
</dbReference>
<reference evidence="2" key="1">
    <citation type="submission" date="2007-02" db="EMBL/GenBank/DDBJ databases">
        <title>Complete sequence of Clostridium thermocellum ATCC 27405.</title>
        <authorList>
            <consortium name="US DOE Joint Genome Institute"/>
            <person name="Copeland A."/>
            <person name="Lucas S."/>
            <person name="Lapidus A."/>
            <person name="Barry K."/>
            <person name="Detter J.C."/>
            <person name="Glavina del Rio T."/>
            <person name="Hammon N."/>
            <person name="Israni S."/>
            <person name="Dalin E."/>
            <person name="Tice H."/>
            <person name="Pitluck S."/>
            <person name="Chertkov O."/>
            <person name="Brettin T."/>
            <person name="Bruce D."/>
            <person name="Han C."/>
            <person name="Tapia R."/>
            <person name="Gilna P."/>
            <person name="Schmutz J."/>
            <person name="Larimer F."/>
            <person name="Land M."/>
            <person name="Hauser L."/>
            <person name="Kyrpides N."/>
            <person name="Mikhailova N."/>
            <person name="Wu J.H.D."/>
            <person name="Newcomb M."/>
            <person name="Richardson P."/>
        </authorList>
    </citation>
    <scope>NUCLEOTIDE SEQUENCE [LARGE SCALE GENOMIC DNA]</scope>
    <source>
        <strain evidence="2">ATCC 27405 / DSM 1237 / JCM 9322 / NBRC 103400 / NCIMB 10682 / NRRL B-4536 / VPI 7372</strain>
    </source>
</reference>
<dbReference type="KEGG" id="cth:Cthe_0005"/>
<dbReference type="eggNOG" id="ENOG50346SZ">
    <property type="taxonomic scope" value="Bacteria"/>
</dbReference>
<accession>A3DBB8</accession>
<dbReference type="GeneID" id="35803365"/>
<dbReference type="AlphaFoldDB" id="A3DBB8"/>
<dbReference type="Proteomes" id="UP000002145">
    <property type="component" value="Chromosome"/>
</dbReference>
<protein>
    <recommendedName>
        <fullName evidence="3">WD40 repeat domain-containing protein</fullName>
    </recommendedName>
</protein>
<gene>
    <name evidence="1" type="ordered locus">Cthe_0005</name>
</gene>
<name>A3DBB8_ACET2</name>
<dbReference type="EMBL" id="CP000568">
    <property type="protein sequence ID" value="ABN51247.1"/>
    <property type="molecule type" value="Genomic_DNA"/>
</dbReference>
<proteinExistence type="predicted"/>
<reference evidence="1 2" key="2">
    <citation type="journal article" date="2013" name="Biotechnol. Biofuels">
        <title>Global transcriptome analysis of Clostridium thermocellum ATCC 27405 during growth on dilute acid pretreated Populus and switchgrass.</title>
        <authorList>
            <person name="Wilson C.M."/>
            <person name="Rodriguez M.Jr."/>
            <person name="Johnson C.M."/>
            <person name="Martin S.L."/>
            <person name="Chu T.M."/>
            <person name="Wolfinger R.D."/>
            <person name="Hauser L.J."/>
            <person name="Land M.L."/>
            <person name="Klingeman D.M."/>
            <person name="Syed M.H."/>
            <person name="Ragauskas A.J."/>
            <person name="Tschaplinski T.J."/>
            <person name="Mielenz J.R."/>
            <person name="Brown S.D."/>
        </authorList>
    </citation>
    <scope>NUCLEOTIDE SEQUENCE [LARGE SCALE GENOMIC DNA]</scope>
    <source>
        <strain evidence="2">ATCC 27405 / DSM 1237 / JCM 9322 / NBRC 103400 / NCIMB 10682 / NRRL B-4536 / VPI 7372</strain>
    </source>
</reference>